<organism evidence="1 2">
    <name type="scientific">Auriscalpium vulgare</name>
    <dbReference type="NCBI Taxonomy" id="40419"/>
    <lineage>
        <taxon>Eukaryota</taxon>
        <taxon>Fungi</taxon>
        <taxon>Dikarya</taxon>
        <taxon>Basidiomycota</taxon>
        <taxon>Agaricomycotina</taxon>
        <taxon>Agaricomycetes</taxon>
        <taxon>Russulales</taxon>
        <taxon>Auriscalpiaceae</taxon>
        <taxon>Auriscalpium</taxon>
    </lineage>
</organism>
<comment type="caution">
    <text evidence="1">The sequence shown here is derived from an EMBL/GenBank/DDBJ whole genome shotgun (WGS) entry which is preliminary data.</text>
</comment>
<reference evidence="1" key="2">
    <citation type="journal article" date="2022" name="New Phytol.">
        <title>Evolutionary transition to the ectomycorrhizal habit in the genomes of a hyperdiverse lineage of mushroom-forming fungi.</title>
        <authorList>
            <person name="Looney B."/>
            <person name="Miyauchi S."/>
            <person name="Morin E."/>
            <person name="Drula E."/>
            <person name="Courty P.E."/>
            <person name="Kohler A."/>
            <person name="Kuo A."/>
            <person name="LaButti K."/>
            <person name="Pangilinan J."/>
            <person name="Lipzen A."/>
            <person name="Riley R."/>
            <person name="Andreopoulos W."/>
            <person name="He G."/>
            <person name="Johnson J."/>
            <person name="Nolan M."/>
            <person name="Tritt A."/>
            <person name="Barry K.W."/>
            <person name="Grigoriev I.V."/>
            <person name="Nagy L.G."/>
            <person name="Hibbett D."/>
            <person name="Henrissat B."/>
            <person name="Matheny P.B."/>
            <person name="Labbe J."/>
            <person name="Martin F.M."/>
        </authorList>
    </citation>
    <scope>NUCLEOTIDE SEQUENCE</scope>
    <source>
        <strain evidence="1">FP105234-sp</strain>
    </source>
</reference>
<evidence type="ECO:0000313" key="2">
    <source>
        <dbReference type="Proteomes" id="UP000814033"/>
    </source>
</evidence>
<gene>
    <name evidence="1" type="ORF">FA95DRAFT_1483725</name>
</gene>
<keyword evidence="2" id="KW-1185">Reference proteome</keyword>
<name>A0ACB8S769_9AGAM</name>
<protein>
    <submittedName>
        <fullName evidence="1">Uncharacterized protein</fullName>
    </submittedName>
</protein>
<reference evidence="1" key="1">
    <citation type="submission" date="2021-02" db="EMBL/GenBank/DDBJ databases">
        <authorList>
            <consortium name="DOE Joint Genome Institute"/>
            <person name="Ahrendt S."/>
            <person name="Looney B.P."/>
            <person name="Miyauchi S."/>
            <person name="Morin E."/>
            <person name="Drula E."/>
            <person name="Courty P.E."/>
            <person name="Chicoki N."/>
            <person name="Fauchery L."/>
            <person name="Kohler A."/>
            <person name="Kuo A."/>
            <person name="Labutti K."/>
            <person name="Pangilinan J."/>
            <person name="Lipzen A."/>
            <person name="Riley R."/>
            <person name="Andreopoulos W."/>
            <person name="He G."/>
            <person name="Johnson J."/>
            <person name="Barry K.W."/>
            <person name="Grigoriev I.V."/>
            <person name="Nagy L."/>
            <person name="Hibbett D."/>
            <person name="Henrissat B."/>
            <person name="Matheny P.B."/>
            <person name="Labbe J."/>
            <person name="Martin F."/>
        </authorList>
    </citation>
    <scope>NUCLEOTIDE SEQUENCE</scope>
    <source>
        <strain evidence="1">FP105234-sp</strain>
    </source>
</reference>
<evidence type="ECO:0000313" key="1">
    <source>
        <dbReference type="EMBL" id="KAI0052235.1"/>
    </source>
</evidence>
<accession>A0ACB8S769</accession>
<sequence length="646" mass="70777">MSPASTATFEQSAPTRVPILTPGIITPEVLRRWEHGALAYFKHKMIDPMNHVRMVSDGLQDHRLQDWVYIQKDRLETLTFAAFLTEIRKNFLERDWESRVSAKLLNSQQGSGDFFLWYLELSALNSTLRDTDSFLDDEALRRKLSAGLHPKLGIAVTRARLSPSLPLLDWISEVADLDGARLTLAAEVAAEVARHARPSTASATYTQKPRPSTSASAASGSAPGTSSSARVLLPKLTPAERDLLNHYDGCFKCRRFHAGHRSSECPNGFPSGDGYRALSVDMALKTSKPKNKLAGFVAAVLPNTAAVLPSAVIGGGSDSETDELYVPPSVCSVRPPFSLSTFADEPLHWHCVALGPPSLHSGVSERALAALIDDGSQVTLVRESIAKALGLRFHSLPEPLPLGEAFSAGGDRTHSRDSSSVSATHWVKLSLCSPDHLFRARSVRALVAPDAMCLPVILGLPFLRLNRMVIDHELRTCIDKNSGFDLLADVDEFPDPCDRRADAVAPVDVVAAVSLRVAALAHADQLSELDRRMKDKYSDLFPSDIPHVDDLPSDVYHRIRLKDANKLIATRSYGCPRKYRDAWRTLLDQHLAAGRIRPSSSSHASPAFIIPKVSNRGRTRPQCRNDPIDAPRRALVLLSQENGPLL</sequence>
<dbReference type="EMBL" id="MU275846">
    <property type="protein sequence ID" value="KAI0052235.1"/>
    <property type="molecule type" value="Genomic_DNA"/>
</dbReference>
<proteinExistence type="predicted"/>
<dbReference type="Proteomes" id="UP000814033">
    <property type="component" value="Unassembled WGS sequence"/>
</dbReference>